<dbReference type="EMBL" id="LR828257">
    <property type="protein sequence ID" value="CAD0322954.1"/>
    <property type="molecule type" value="Genomic_DNA"/>
</dbReference>
<dbReference type="PANTHER" id="PTHR43722:SF1">
    <property type="entry name" value="PROLINE IMINOPEPTIDASE"/>
    <property type="match status" value="1"/>
</dbReference>
<accession>A0A6V7CXD1</accession>
<reference evidence="13 14" key="1">
    <citation type="submission" date="2020-07" db="EMBL/GenBank/DDBJ databases">
        <authorList>
            <person name="Pothier F. J."/>
        </authorList>
    </citation>
    <scope>NUCLEOTIDE SEQUENCE [LARGE SCALE GENOMIC DNA]</scope>
    <source>
        <strain evidence="13 14">CFBP 498</strain>
    </source>
</reference>
<dbReference type="InterPro" id="IPR002410">
    <property type="entry name" value="Peptidase_S33"/>
</dbReference>
<keyword evidence="6 11" id="KW-0031">Aminopeptidase</keyword>
<evidence type="ECO:0000256" key="2">
    <source>
        <dbReference type="ARBA" id="ARBA00004496"/>
    </source>
</evidence>
<comment type="similarity">
    <text evidence="3 11">Belongs to the peptidase S33 family.</text>
</comment>
<dbReference type="GO" id="GO:0006508">
    <property type="term" value="P:proteolysis"/>
    <property type="evidence" value="ECO:0007669"/>
    <property type="project" value="UniProtKB-KW"/>
</dbReference>
<dbReference type="GO" id="GO:0005737">
    <property type="term" value="C:cytoplasm"/>
    <property type="evidence" value="ECO:0007669"/>
    <property type="project" value="UniProtKB-SubCell"/>
</dbReference>
<dbReference type="AlphaFoldDB" id="A0A6V7CXD1"/>
<dbReference type="EMBL" id="LR828257">
    <property type="protein sequence ID" value="CAD0322964.1"/>
    <property type="molecule type" value="Genomic_DNA"/>
</dbReference>
<gene>
    <name evidence="13" type="primary">pip</name>
    <name evidence="13" type="ORF">CFBP498_17150</name>
</gene>
<evidence type="ECO:0000256" key="5">
    <source>
        <dbReference type="ARBA" id="ARBA00021843"/>
    </source>
</evidence>
<evidence type="ECO:0000256" key="7">
    <source>
        <dbReference type="ARBA" id="ARBA00022490"/>
    </source>
</evidence>
<comment type="subcellular location">
    <subcellularLocation>
        <location evidence="2">Cytoplasm</location>
    </subcellularLocation>
</comment>
<dbReference type="PANTHER" id="PTHR43722">
    <property type="entry name" value="PROLINE IMINOPEPTIDASE"/>
    <property type="match status" value="1"/>
</dbReference>
<evidence type="ECO:0000256" key="6">
    <source>
        <dbReference type="ARBA" id="ARBA00022438"/>
    </source>
</evidence>
<evidence type="ECO:0000256" key="9">
    <source>
        <dbReference type="ARBA" id="ARBA00022801"/>
    </source>
</evidence>
<sequence>MPIPGTDRARPALRAGALLHRFKPSRFAVRPPWLDRIGRPRVQTGCRYTSGFPQDRRMRMLYPEITPYDHGTLQVDDRHTLYFEQCGNPQGKPVVMLHGGPGGGCNTKMRRFHDPAKYRIVLFDQRGAGRSTPHADLVDNTTWDLVADIERLREHLGIARWQVFGGSWGSTLALAYAQTHPQQVTELVLRGIFLLRRFELEWFYQQGASRLFPDAWEHYINAIPPVERADLMSAFHRRLTSDDEATRLAAAKAWSVWEGATSFLHVDEDFVTGHEDAHFALAFARIENHYFVNGGFFEVEDQLLRDAHRIADIPGVIVHGRYDVVCPLQSAWDLHKVWPKSTLQVSPASGHSGFEPENVDALVRATDGFA</sequence>
<dbReference type="SUPFAM" id="SSF53474">
    <property type="entry name" value="alpha/beta-Hydrolases"/>
    <property type="match status" value="1"/>
</dbReference>
<dbReference type="PRINTS" id="PR00793">
    <property type="entry name" value="PROAMNOPTASE"/>
</dbReference>
<feature type="domain" description="AB hydrolase-1" evidence="12">
    <location>
        <begin position="92"/>
        <end position="355"/>
    </location>
</feature>
<dbReference type="Proteomes" id="UP000515406">
    <property type="component" value="Chromosome"/>
</dbReference>
<keyword evidence="8 11" id="KW-0645">Protease</keyword>
<keyword evidence="7" id="KW-0963">Cytoplasm</keyword>
<feature type="active site" evidence="10">
    <location>
        <position position="323"/>
    </location>
</feature>
<dbReference type="PIRSF" id="PIRSF006431">
    <property type="entry name" value="Pept_S33"/>
    <property type="match status" value="1"/>
</dbReference>
<dbReference type="GO" id="GO:0004177">
    <property type="term" value="F:aminopeptidase activity"/>
    <property type="evidence" value="ECO:0007669"/>
    <property type="project" value="UniProtKB-KW"/>
</dbReference>
<keyword evidence="14" id="KW-1185">Reference proteome</keyword>
<evidence type="ECO:0000256" key="11">
    <source>
        <dbReference type="RuleBase" id="RU003421"/>
    </source>
</evidence>
<dbReference type="PRINTS" id="PR00111">
    <property type="entry name" value="ABHYDROLASE"/>
</dbReference>
<evidence type="ECO:0000259" key="12">
    <source>
        <dbReference type="Pfam" id="PF00561"/>
    </source>
</evidence>
<dbReference type="EC" id="3.4.11.5" evidence="4 11"/>
<evidence type="ECO:0000313" key="14">
    <source>
        <dbReference type="Proteomes" id="UP000515406"/>
    </source>
</evidence>
<dbReference type="InterPro" id="IPR005944">
    <property type="entry name" value="Pro_iminopeptidase"/>
</dbReference>
<evidence type="ECO:0000256" key="1">
    <source>
        <dbReference type="ARBA" id="ARBA00001585"/>
    </source>
</evidence>
<protein>
    <recommendedName>
        <fullName evidence="5 11">Proline iminopeptidase</fullName>
        <ecNumber evidence="4 11">3.4.11.5</ecNumber>
    </recommendedName>
</protein>
<proteinExistence type="inferred from homology"/>
<keyword evidence="9 11" id="KW-0378">Hydrolase</keyword>
<dbReference type="InterPro" id="IPR029058">
    <property type="entry name" value="AB_hydrolase_fold"/>
</dbReference>
<evidence type="ECO:0000256" key="4">
    <source>
        <dbReference type="ARBA" id="ARBA00012568"/>
    </source>
</evidence>
<evidence type="ECO:0000256" key="3">
    <source>
        <dbReference type="ARBA" id="ARBA00010088"/>
    </source>
</evidence>
<evidence type="ECO:0000313" key="13">
    <source>
        <dbReference type="EMBL" id="CAD0322954.1"/>
    </source>
</evidence>
<organism evidence="13 14">
    <name type="scientific">Xanthomonas hortorum pv. vitians</name>
    <dbReference type="NCBI Taxonomy" id="83224"/>
    <lineage>
        <taxon>Bacteria</taxon>
        <taxon>Pseudomonadati</taxon>
        <taxon>Pseudomonadota</taxon>
        <taxon>Gammaproteobacteria</taxon>
        <taxon>Lysobacterales</taxon>
        <taxon>Lysobacteraceae</taxon>
        <taxon>Xanthomonas</taxon>
    </lineage>
</organism>
<evidence type="ECO:0000256" key="8">
    <source>
        <dbReference type="ARBA" id="ARBA00022670"/>
    </source>
</evidence>
<dbReference type="Pfam" id="PF00561">
    <property type="entry name" value="Abhydrolase_1"/>
    <property type="match status" value="1"/>
</dbReference>
<evidence type="ECO:0000256" key="10">
    <source>
        <dbReference type="PIRSR" id="PIRSR006431-1"/>
    </source>
</evidence>
<name>A0A6V7CXD1_9XANT</name>
<feature type="active site" description="Proton donor" evidence="10">
    <location>
        <position position="351"/>
    </location>
</feature>
<dbReference type="InterPro" id="IPR000073">
    <property type="entry name" value="AB_hydrolase_1"/>
</dbReference>
<comment type="catalytic activity">
    <reaction evidence="1 11">
        <text>Release of N-terminal proline from a peptide.</text>
        <dbReference type="EC" id="3.4.11.5"/>
    </reaction>
</comment>
<feature type="active site" description="Nucleophile" evidence="10">
    <location>
        <position position="167"/>
    </location>
</feature>
<dbReference type="Gene3D" id="3.40.50.1820">
    <property type="entry name" value="alpha/beta hydrolase"/>
    <property type="match status" value="1"/>
</dbReference>
<dbReference type="NCBIfam" id="TIGR01249">
    <property type="entry name" value="pro_imino_pep_1"/>
    <property type="match status" value="1"/>
</dbReference>